<dbReference type="Gene3D" id="3.40.50.800">
    <property type="entry name" value="Anticodon-binding domain"/>
    <property type="match status" value="1"/>
</dbReference>
<proteinExistence type="predicted"/>
<protein>
    <recommendedName>
        <fullName evidence="1">Anticodon-binding domain-containing protein</fullName>
    </recommendedName>
</protein>
<dbReference type="PANTHER" id="PTHR10745:SF8">
    <property type="entry name" value="DNA POLYMERASE SUBUNIT GAMMA-2, MITOCHONDRIAL"/>
    <property type="match status" value="1"/>
</dbReference>
<accession>A0AAW2I9S5</accession>
<name>A0AAW2I9S5_9NEOP</name>
<dbReference type="PANTHER" id="PTHR10745">
    <property type="entry name" value="GLYCYL-TRNA SYNTHETASE/DNA POLYMERASE SUBUNIT GAMMA-2"/>
    <property type="match status" value="1"/>
</dbReference>
<dbReference type="AlphaFoldDB" id="A0AAW2I9S5"/>
<evidence type="ECO:0000313" key="2">
    <source>
        <dbReference type="EMBL" id="KAL0278593.1"/>
    </source>
</evidence>
<dbReference type="InterPro" id="IPR004154">
    <property type="entry name" value="Anticodon-bd"/>
</dbReference>
<dbReference type="EMBL" id="JARGDH010000001">
    <property type="protein sequence ID" value="KAL0278593.1"/>
    <property type="molecule type" value="Genomic_DNA"/>
</dbReference>
<dbReference type="InterPro" id="IPR027031">
    <property type="entry name" value="Gly-tRNA_synthase/POLG2"/>
</dbReference>
<dbReference type="GO" id="GO:0005739">
    <property type="term" value="C:mitochondrion"/>
    <property type="evidence" value="ECO:0007669"/>
    <property type="project" value="TreeGrafter"/>
</dbReference>
<organism evidence="2">
    <name type="scientific">Menopon gallinae</name>
    <name type="common">poultry shaft louse</name>
    <dbReference type="NCBI Taxonomy" id="328185"/>
    <lineage>
        <taxon>Eukaryota</taxon>
        <taxon>Metazoa</taxon>
        <taxon>Ecdysozoa</taxon>
        <taxon>Arthropoda</taxon>
        <taxon>Hexapoda</taxon>
        <taxon>Insecta</taxon>
        <taxon>Pterygota</taxon>
        <taxon>Neoptera</taxon>
        <taxon>Paraneoptera</taxon>
        <taxon>Psocodea</taxon>
        <taxon>Troctomorpha</taxon>
        <taxon>Phthiraptera</taxon>
        <taxon>Amblycera</taxon>
        <taxon>Menoponidae</taxon>
        <taxon>Menopon</taxon>
    </lineage>
</organism>
<reference evidence="2" key="1">
    <citation type="journal article" date="2024" name="Gigascience">
        <title>Chromosome-level genome of the poultry shaft louse Menopon gallinae provides insight into the host-switching and adaptive evolution of parasitic lice.</title>
        <authorList>
            <person name="Xu Y."/>
            <person name="Ma L."/>
            <person name="Liu S."/>
            <person name="Liang Y."/>
            <person name="Liu Q."/>
            <person name="He Z."/>
            <person name="Tian L."/>
            <person name="Duan Y."/>
            <person name="Cai W."/>
            <person name="Li H."/>
            <person name="Song F."/>
        </authorList>
    </citation>
    <scope>NUCLEOTIDE SEQUENCE</scope>
    <source>
        <strain evidence="2">Cailab_2023a</strain>
    </source>
</reference>
<dbReference type="InterPro" id="IPR036621">
    <property type="entry name" value="Anticodon-bd_dom_sf"/>
</dbReference>
<evidence type="ECO:0000259" key="1">
    <source>
        <dbReference type="Pfam" id="PF03129"/>
    </source>
</evidence>
<dbReference type="SUPFAM" id="SSF52954">
    <property type="entry name" value="Class II aaRS ABD-related"/>
    <property type="match status" value="1"/>
</dbReference>
<comment type="caution">
    <text evidence="2">The sequence shown here is derived from an EMBL/GenBank/DDBJ whole genome shotgun (WGS) entry which is preliminary data.</text>
</comment>
<sequence>MASIYKTLGTKDVMKDISKMMQHFTDFNFLNFNDKKLMLSFNAENVKQNIHNEWLISNLINCNEPSFLSSSLDGKTQVISNFKSVKSVVKKLPWSIVGCNLVNKFESTIQSLDSMEVLKSFFNMKNGMIMIKTETLLEKATLIFLCDSYEGMEDTERKMLRFHRKLAPYKLGFSAVASTPADERNLKDLALLLTKQIRKVAISVLLLDDMCSAPLKEQIFRNDALGIPYTVIMDANTLKTGLLGIRSRDTTLKVTQL</sequence>
<dbReference type="Pfam" id="PF03129">
    <property type="entry name" value="HGTP_anticodon"/>
    <property type="match status" value="1"/>
</dbReference>
<dbReference type="GO" id="GO:0006264">
    <property type="term" value="P:mitochondrial DNA replication"/>
    <property type="evidence" value="ECO:0007669"/>
    <property type="project" value="TreeGrafter"/>
</dbReference>
<feature type="domain" description="Anticodon-binding" evidence="1">
    <location>
        <begin position="184"/>
        <end position="254"/>
    </location>
</feature>
<gene>
    <name evidence="2" type="ORF">PYX00_000368</name>
</gene>